<dbReference type="InterPro" id="IPR018162">
    <property type="entry name" value="Ala-tRNA-ligase_IIc_anticod-bd"/>
</dbReference>
<evidence type="ECO:0000256" key="9">
    <source>
        <dbReference type="ARBA" id="ARBA00022884"/>
    </source>
</evidence>
<evidence type="ECO:0000256" key="12">
    <source>
        <dbReference type="NCBIfam" id="TIGR00344"/>
    </source>
</evidence>
<dbReference type="FunFam" id="3.30.930.10:FF:000004">
    <property type="entry name" value="Alanine--tRNA ligase"/>
    <property type="match status" value="1"/>
</dbReference>
<dbReference type="GO" id="GO:0005524">
    <property type="term" value="F:ATP binding"/>
    <property type="evidence" value="ECO:0007669"/>
    <property type="project" value="UniProtKB-KW"/>
</dbReference>
<dbReference type="GO" id="GO:0002161">
    <property type="term" value="F:aminoacyl-tRNA deacylase activity"/>
    <property type="evidence" value="ECO:0007669"/>
    <property type="project" value="TreeGrafter"/>
</dbReference>
<protein>
    <recommendedName>
        <fullName evidence="4 12">Alanine--tRNA ligase</fullName>
        <ecNumber evidence="3 12">6.1.1.7</ecNumber>
    </recommendedName>
</protein>
<keyword evidence="5" id="KW-0820">tRNA-binding</keyword>
<dbReference type="CDD" id="cd00673">
    <property type="entry name" value="AlaRS_core"/>
    <property type="match status" value="1"/>
</dbReference>
<evidence type="ECO:0000256" key="2">
    <source>
        <dbReference type="ARBA" id="ARBA00008226"/>
    </source>
</evidence>
<dbReference type="GO" id="GO:0045892">
    <property type="term" value="P:negative regulation of DNA-templated transcription"/>
    <property type="evidence" value="ECO:0007669"/>
    <property type="project" value="TreeGrafter"/>
</dbReference>
<dbReference type="InterPro" id="IPR023033">
    <property type="entry name" value="Ala_tRNA_ligase_euk/bac"/>
</dbReference>
<dbReference type="InterPro" id="IPR002318">
    <property type="entry name" value="Ala-tRNA-lgiase_IIc"/>
</dbReference>
<dbReference type="SUPFAM" id="SSF55681">
    <property type="entry name" value="Class II aaRS and biotin synthetases"/>
    <property type="match status" value="1"/>
</dbReference>
<evidence type="ECO:0000259" key="13">
    <source>
        <dbReference type="PROSITE" id="PS50860"/>
    </source>
</evidence>
<dbReference type="Proteomes" id="UP000316199">
    <property type="component" value="Unassembled WGS sequence"/>
</dbReference>
<dbReference type="EMBL" id="SHAG01000019">
    <property type="protein sequence ID" value="RZO76013.1"/>
    <property type="molecule type" value="Genomic_DNA"/>
</dbReference>
<dbReference type="InterPro" id="IPR018164">
    <property type="entry name" value="Ala-tRNA-synth_IIc_N"/>
</dbReference>
<dbReference type="InterPro" id="IPR045864">
    <property type="entry name" value="aa-tRNA-synth_II/BPL/LPL"/>
</dbReference>
<dbReference type="Pfam" id="PF01411">
    <property type="entry name" value="tRNA-synt_2c"/>
    <property type="match status" value="1"/>
</dbReference>
<gene>
    <name evidence="14" type="primary">alaS</name>
    <name evidence="14" type="ORF">EVA68_05385</name>
</gene>
<dbReference type="Gene3D" id="3.30.930.10">
    <property type="entry name" value="Bira Bifunctional Protein, Domain 2"/>
    <property type="match status" value="1"/>
</dbReference>
<evidence type="ECO:0000256" key="3">
    <source>
        <dbReference type="ARBA" id="ARBA00013168"/>
    </source>
</evidence>
<dbReference type="PANTHER" id="PTHR11777:SF9">
    <property type="entry name" value="ALANINE--TRNA LIGASE, CYTOPLASMIC"/>
    <property type="match status" value="1"/>
</dbReference>
<evidence type="ECO:0000256" key="11">
    <source>
        <dbReference type="ARBA" id="ARBA00023146"/>
    </source>
</evidence>
<keyword evidence="11" id="KW-0030">Aminoacyl-tRNA synthetase</keyword>
<evidence type="ECO:0000256" key="8">
    <source>
        <dbReference type="ARBA" id="ARBA00022840"/>
    </source>
</evidence>
<evidence type="ECO:0000256" key="10">
    <source>
        <dbReference type="ARBA" id="ARBA00022917"/>
    </source>
</evidence>
<accession>A0A520S0M3</accession>
<dbReference type="InterPro" id="IPR018165">
    <property type="entry name" value="Ala-tRNA-synth_IIc_core"/>
</dbReference>
<keyword evidence="10" id="KW-0648">Protein biosynthesis</keyword>
<dbReference type="PANTHER" id="PTHR11777">
    <property type="entry name" value="ALANYL-TRNA SYNTHETASE"/>
    <property type="match status" value="1"/>
</dbReference>
<evidence type="ECO:0000256" key="7">
    <source>
        <dbReference type="ARBA" id="ARBA00022741"/>
    </source>
</evidence>
<comment type="similarity">
    <text evidence="2">Belongs to the class-II aminoacyl-tRNA synthetase family.</text>
</comment>
<keyword evidence="7" id="KW-0547">Nucleotide-binding</keyword>
<dbReference type="GO" id="GO:0006419">
    <property type="term" value="P:alanyl-tRNA aminoacylation"/>
    <property type="evidence" value="ECO:0007669"/>
    <property type="project" value="UniProtKB-UniRule"/>
</dbReference>
<dbReference type="InterPro" id="IPR050058">
    <property type="entry name" value="Ala-tRNA_ligase"/>
</dbReference>
<sequence length="435" mass="49161">MKTPKDSRELRQAFLEFFSSKDHKVVESSSLIPDNDPTLLFTNAGMVQFKEALALREIRDYTRAVSCQRCVRAGGKHNDLDNVGYTARHHTFFEMLGNFSFGDYFKQEAIQFSWEFLTQVVKIPPEKLWVTVHMDDDDAYRIWTEDIGFDSTCISRLGDDDNFWTMGDTGPCGPSSEIFYDHGEEVPGGPPGGPDGELDRYIEIWNLVFTQFERKSDGTLISLPKPCVDTGMGLERLAAVQQGLNNNYDIDLFVGLRKKAAGLLGISDHSNPSIKVISDHIRSAVFLIADGVLPSNAGRGYVLRRIIRRALRHGYKLKAHNKFFYKLVGSLVEQMGDVYPLLIDSKAHIEKILQKEELKFDETLDQGMKILTDVISDLRSGEEIPGKTVFTLYDTYGFPADLTEDIARERNLIIDMNGFNQMMEEQKALARSASN</sequence>
<organism evidence="14 15">
    <name type="scientific">OM182 bacterium</name>
    <dbReference type="NCBI Taxonomy" id="2510334"/>
    <lineage>
        <taxon>Bacteria</taxon>
        <taxon>Pseudomonadati</taxon>
        <taxon>Pseudomonadota</taxon>
        <taxon>Gammaproteobacteria</taxon>
        <taxon>OMG group</taxon>
        <taxon>OM182 clade</taxon>
    </lineage>
</organism>
<name>A0A520S0M3_9GAMM</name>
<dbReference type="PRINTS" id="PR00980">
    <property type="entry name" value="TRNASYNTHALA"/>
</dbReference>
<dbReference type="SUPFAM" id="SSF101353">
    <property type="entry name" value="Putative anticodon-binding domain of alanyl-tRNA synthetase (AlaRS)"/>
    <property type="match status" value="1"/>
</dbReference>
<feature type="domain" description="Alanyl-transfer RNA synthetases family profile" evidence="13">
    <location>
        <begin position="5"/>
        <end position="435"/>
    </location>
</feature>
<keyword evidence="9" id="KW-0694">RNA-binding</keyword>
<dbReference type="NCBIfam" id="TIGR00344">
    <property type="entry name" value="alaS"/>
    <property type="match status" value="1"/>
</dbReference>
<dbReference type="AlphaFoldDB" id="A0A520S0M3"/>
<evidence type="ECO:0000256" key="6">
    <source>
        <dbReference type="ARBA" id="ARBA00022598"/>
    </source>
</evidence>
<evidence type="ECO:0000313" key="14">
    <source>
        <dbReference type="EMBL" id="RZO76013.1"/>
    </source>
</evidence>
<dbReference type="GO" id="GO:0004813">
    <property type="term" value="F:alanine-tRNA ligase activity"/>
    <property type="evidence" value="ECO:0007669"/>
    <property type="project" value="UniProtKB-UniRule"/>
</dbReference>
<comment type="caution">
    <text evidence="14">The sequence shown here is derived from an EMBL/GenBank/DDBJ whole genome shotgun (WGS) entry which is preliminary data.</text>
</comment>
<dbReference type="EC" id="6.1.1.7" evidence="3 12"/>
<keyword evidence="6 14" id="KW-0436">Ligase</keyword>
<comment type="cofactor">
    <cofactor evidence="1">
        <name>Zn(2+)</name>
        <dbReference type="ChEBI" id="CHEBI:29105"/>
    </cofactor>
</comment>
<evidence type="ECO:0000256" key="5">
    <source>
        <dbReference type="ARBA" id="ARBA00022555"/>
    </source>
</evidence>
<evidence type="ECO:0000256" key="1">
    <source>
        <dbReference type="ARBA" id="ARBA00001947"/>
    </source>
</evidence>
<evidence type="ECO:0000256" key="4">
    <source>
        <dbReference type="ARBA" id="ARBA00017959"/>
    </source>
</evidence>
<proteinExistence type="inferred from homology"/>
<keyword evidence="8" id="KW-0067">ATP-binding</keyword>
<evidence type="ECO:0000313" key="15">
    <source>
        <dbReference type="Proteomes" id="UP000316199"/>
    </source>
</evidence>
<dbReference type="PROSITE" id="PS50860">
    <property type="entry name" value="AA_TRNA_LIGASE_II_ALA"/>
    <property type="match status" value="1"/>
</dbReference>
<feature type="non-terminal residue" evidence="14">
    <location>
        <position position="435"/>
    </location>
</feature>
<dbReference type="GO" id="GO:0005829">
    <property type="term" value="C:cytosol"/>
    <property type="evidence" value="ECO:0007669"/>
    <property type="project" value="TreeGrafter"/>
</dbReference>
<dbReference type="GO" id="GO:0000049">
    <property type="term" value="F:tRNA binding"/>
    <property type="evidence" value="ECO:0007669"/>
    <property type="project" value="UniProtKB-KW"/>
</dbReference>
<reference evidence="14 15" key="1">
    <citation type="submission" date="2019-02" db="EMBL/GenBank/DDBJ databases">
        <title>Prokaryotic population dynamics and viral predation in marine succession experiment using metagenomics: the confinement effect.</title>
        <authorList>
            <person name="Haro-Moreno J.M."/>
            <person name="Rodriguez-Valera F."/>
            <person name="Lopez-Perez M."/>
        </authorList>
    </citation>
    <scope>NUCLEOTIDE SEQUENCE [LARGE SCALE GENOMIC DNA]</scope>
    <source>
        <strain evidence="14">MED-G157</strain>
    </source>
</reference>
<dbReference type="HAMAP" id="MF_00036_B">
    <property type="entry name" value="Ala_tRNA_synth_B"/>
    <property type="match status" value="1"/>
</dbReference>